<gene>
    <name evidence="2" type="ORF">SAMN02746066_04314</name>
</gene>
<evidence type="ECO:0000313" key="2">
    <source>
        <dbReference type="EMBL" id="SHN00241.1"/>
    </source>
</evidence>
<sequence length="59" mass="6920">MNILSRILKDLAKEFRIPDSVDKNLFQRLFLTKKNKQNRITEKTDDGRIKSVSDKGAER</sequence>
<protein>
    <submittedName>
        <fullName evidence="2">Uncharacterized protein</fullName>
    </submittedName>
</protein>
<reference evidence="2 3" key="1">
    <citation type="submission" date="2016-11" db="EMBL/GenBank/DDBJ databases">
        <authorList>
            <person name="Jaros S."/>
            <person name="Januszkiewicz K."/>
            <person name="Wedrychowicz H."/>
        </authorList>
    </citation>
    <scope>NUCLEOTIDE SEQUENCE [LARGE SCALE GENOMIC DNA]</scope>
    <source>
        <strain evidence="2 3">DSM 15930</strain>
    </source>
</reference>
<dbReference type="AlphaFoldDB" id="A0A1M7N9F8"/>
<dbReference type="STRING" id="1120996.SAMN02746066_04314"/>
<dbReference type="Proteomes" id="UP000184038">
    <property type="component" value="Unassembled WGS sequence"/>
</dbReference>
<proteinExistence type="predicted"/>
<evidence type="ECO:0000256" key="1">
    <source>
        <dbReference type="SAM" id="MobiDB-lite"/>
    </source>
</evidence>
<accession>A0A1M7N9F8</accession>
<dbReference type="RefSeq" id="WP_170865558.1">
    <property type="nucleotide sequence ID" value="NZ_FRCP01000026.1"/>
</dbReference>
<name>A0A1M7N9F8_9FIRM</name>
<keyword evidence="3" id="KW-1185">Reference proteome</keyword>
<evidence type="ECO:0000313" key="3">
    <source>
        <dbReference type="Proteomes" id="UP000184038"/>
    </source>
</evidence>
<organism evidence="2 3">
    <name type="scientific">Anaerosporobacter mobilis DSM 15930</name>
    <dbReference type="NCBI Taxonomy" id="1120996"/>
    <lineage>
        <taxon>Bacteria</taxon>
        <taxon>Bacillati</taxon>
        <taxon>Bacillota</taxon>
        <taxon>Clostridia</taxon>
        <taxon>Lachnospirales</taxon>
        <taxon>Lachnospiraceae</taxon>
        <taxon>Anaerosporobacter</taxon>
    </lineage>
</organism>
<feature type="region of interest" description="Disordered" evidence="1">
    <location>
        <begin position="40"/>
        <end position="59"/>
    </location>
</feature>
<dbReference type="EMBL" id="FRCP01000026">
    <property type="protein sequence ID" value="SHN00241.1"/>
    <property type="molecule type" value="Genomic_DNA"/>
</dbReference>